<evidence type="ECO:0000313" key="2">
    <source>
        <dbReference type="Proteomes" id="UP000241769"/>
    </source>
</evidence>
<name>A0A2P6N464_9EUKA</name>
<comment type="caution">
    <text evidence="1">The sequence shown here is derived from an EMBL/GenBank/DDBJ whole genome shotgun (WGS) entry which is preliminary data.</text>
</comment>
<accession>A0A2P6N464</accession>
<dbReference type="EMBL" id="MDYQ01000208">
    <property type="protein sequence ID" value="PRP78747.1"/>
    <property type="molecule type" value="Genomic_DNA"/>
</dbReference>
<reference evidence="1 2" key="1">
    <citation type="journal article" date="2018" name="Genome Biol. Evol.">
        <title>Multiple Roots of Fruiting Body Formation in Amoebozoa.</title>
        <authorList>
            <person name="Hillmann F."/>
            <person name="Forbes G."/>
            <person name="Novohradska S."/>
            <person name="Ferling I."/>
            <person name="Riege K."/>
            <person name="Groth M."/>
            <person name="Westermann M."/>
            <person name="Marz M."/>
            <person name="Spaller T."/>
            <person name="Winckler T."/>
            <person name="Schaap P."/>
            <person name="Glockner G."/>
        </authorList>
    </citation>
    <scope>NUCLEOTIDE SEQUENCE [LARGE SCALE GENOMIC DNA]</scope>
    <source>
        <strain evidence="1 2">Jena</strain>
    </source>
</reference>
<sequence>MPTERQLLVHSLESLGYIGDLRKENKVTLRSFSRNIKMHLSLVFICSMGSADFTVIYDQQKLTAIQKDQEAGVASQYDYTFLPDTWFSESVSAVAQICQKQMLFYLLY</sequence>
<gene>
    <name evidence="1" type="ORF">PROFUN_13325</name>
</gene>
<keyword evidence="2" id="KW-1185">Reference proteome</keyword>
<organism evidence="1 2">
    <name type="scientific">Planoprotostelium fungivorum</name>
    <dbReference type="NCBI Taxonomy" id="1890364"/>
    <lineage>
        <taxon>Eukaryota</taxon>
        <taxon>Amoebozoa</taxon>
        <taxon>Evosea</taxon>
        <taxon>Variosea</taxon>
        <taxon>Cavosteliida</taxon>
        <taxon>Cavosteliaceae</taxon>
        <taxon>Planoprotostelium</taxon>
    </lineage>
</organism>
<dbReference type="Proteomes" id="UP000241769">
    <property type="component" value="Unassembled WGS sequence"/>
</dbReference>
<dbReference type="AlphaFoldDB" id="A0A2P6N464"/>
<proteinExistence type="predicted"/>
<evidence type="ECO:0000313" key="1">
    <source>
        <dbReference type="EMBL" id="PRP78747.1"/>
    </source>
</evidence>
<protein>
    <submittedName>
        <fullName evidence="1">Uncharacterized protein</fullName>
    </submittedName>
</protein>
<dbReference type="InParanoid" id="A0A2P6N464"/>